<evidence type="ECO:0000313" key="2">
    <source>
        <dbReference type="EMBL" id="MED6186394.1"/>
    </source>
</evidence>
<gene>
    <name evidence="2" type="ORF">PIB30_066241</name>
</gene>
<feature type="non-terminal residue" evidence="2">
    <location>
        <position position="1"/>
    </location>
</feature>
<organism evidence="2 3">
    <name type="scientific">Stylosanthes scabra</name>
    <dbReference type="NCBI Taxonomy" id="79078"/>
    <lineage>
        <taxon>Eukaryota</taxon>
        <taxon>Viridiplantae</taxon>
        <taxon>Streptophyta</taxon>
        <taxon>Embryophyta</taxon>
        <taxon>Tracheophyta</taxon>
        <taxon>Spermatophyta</taxon>
        <taxon>Magnoliopsida</taxon>
        <taxon>eudicotyledons</taxon>
        <taxon>Gunneridae</taxon>
        <taxon>Pentapetalae</taxon>
        <taxon>rosids</taxon>
        <taxon>fabids</taxon>
        <taxon>Fabales</taxon>
        <taxon>Fabaceae</taxon>
        <taxon>Papilionoideae</taxon>
        <taxon>50 kb inversion clade</taxon>
        <taxon>dalbergioids sensu lato</taxon>
        <taxon>Dalbergieae</taxon>
        <taxon>Pterocarpus clade</taxon>
        <taxon>Stylosanthes</taxon>
    </lineage>
</organism>
<evidence type="ECO:0000313" key="3">
    <source>
        <dbReference type="Proteomes" id="UP001341840"/>
    </source>
</evidence>
<keyword evidence="3" id="KW-1185">Reference proteome</keyword>
<proteinExistence type="predicted"/>
<name>A0ABU6WKJ3_9FABA</name>
<feature type="region of interest" description="Disordered" evidence="1">
    <location>
        <begin position="21"/>
        <end position="53"/>
    </location>
</feature>
<reference evidence="2 3" key="1">
    <citation type="journal article" date="2023" name="Plants (Basel)">
        <title>Bridging the Gap: Combining Genomics and Transcriptomics Approaches to Understand Stylosanthes scabra, an Orphan Legume from the Brazilian Caatinga.</title>
        <authorList>
            <person name="Ferreira-Neto J.R.C."/>
            <person name="da Silva M.D."/>
            <person name="Binneck E."/>
            <person name="de Melo N.F."/>
            <person name="da Silva R.H."/>
            <person name="de Melo A.L.T.M."/>
            <person name="Pandolfi V."/>
            <person name="Bustamante F.O."/>
            <person name="Brasileiro-Vidal A.C."/>
            <person name="Benko-Iseppon A.M."/>
        </authorList>
    </citation>
    <scope>NUCLEOTIDE SEQUENCE [LARGE SCALE GENOMIC DNA]</scope>
    <source>
        <tissue evidence="2">Leaves</tissue>
    </source>
</reference>
<protein>
    <submittedName>
        <fullName evidence="2">Uncharacterized protein</fullName>
    </submittedName>
</protein>
<feature type="compositionally biased region" description="Acidic residues" evidence="1">
    <location>
        <begin position="21"/>
        <end position="33"/>
    </location>
</feature>
<evidence type="ECO:0000256" key="1">
    <source>
        <dbReference type="SAM" id="MobiDB-lite"/>
    </source>
</evidence>
<dbReference type="Proteomes" id="UP001341840">
    <property type="component" value="Unassembled WGS sequence"/>
</dbReference>
<dbReference type="EMBL" id="JASCZI010181915">
    <property type="protein sequence ID" value="MED6186394.1"/>
    <property type="molecule type" value="Genomic_DNA"/>
</dbReference>
<accession>A0ABU6WKJ3</accession>
<sequence length="82" mass="9204">MDLDKHIGPNKDAEHILLDEDDDEFGDEFEDGLDSFPSESKGGGGRNGTSSLKSHMKICRELPRYHDLGKMMIDEAGRLRAR</sequence>
<comment type="caution">
    <text evidence="2">The sequence shown here is derived from an EMBL/GenBank/DDBJ whole genome shotgun (WGS) entry which is preliminary data.</text>
</comment>